<protein>
    <submittedName>
        <fullName evidence="1">Uncharacterized protein</fullName>
    </submittedName>
</protein>
<comment type="caution">
    <text evidence="1">The sequence shown here is derived from an EMBL/GenBank/DDBJ whole genome shotgun (WGS) entry which is preliminary data.</text>
</comment>
<organism evidence="1 2">
    <name type="scientific">Trichinella pseudospiralis</name>
    <name type="common">Parasitic roundworm</name>
    <dbReference type="NCBI Taxonomy" id="6337"/>
    <lineage>
        <taxon>Eukaryota</taxon>
        <taxon>Metazoa</taxon>
        <taxon>Ecdysozoa</taxon>
        <taxon>Nematoda</taxon>
        <taxon>Enoplea</taxon>
        <taxon>Dorylaimia</taxon>
        <taxon>Trichinellida</taxon>
        <taxon>Trichinellidae</taxon>
        <taxon>Trichinella</taxon>
    </lineage>
</organism>
<evidence type="ECO:0000313" key="2">
    <source>
        <dbReference type="Proteomes" id="UP000054815"/>
    </source>
</evidence>
<proteinExistence type="predicted"/>
<sequence>LWTVWLGAWRRWKRRRIGPPACDRRGGRRSASSAVVWVNSEETARSFGPEPGQRVP</sequence>
<feature type="non-terminal residue" evidence="1">
    <location>
        <position position="1"/>
    </location>
</feature>
<accession>A0A0V0WAL3</accession>
<reference evidence="1 2" key="1">
    <citation type="submission" date="2015-01" db="EMBL/GenBank/DDBJ databases">
        <title>Evolution of Trichinella species and genotypes.</title>
        <authorList>
            <person name="Korhonen P.K."/>
            <person name="Edoardo P."/>
            <person name="Giuseppe L.R."/>
            <person name="Gasser R.B."/>
        </authorList>
    </citation>
    <scope>NUCLEOTIDE SEQUENCE [LARGE SCALE GENOMIC DNA]</scope>
    <source>
        <strain evidence="1">ISS141</strain>
    </source>
</reference>
<evidence type="ECO:0000313" key="1">
    <source>
        <dbReference type="EMBL" id="KRX72908.1"/>
    </source>
</evidence>
<dbReference type="Proteomes" id="UP000054815">
    <property type="component" value="Unassembled WGS sequence"/>
</dbReference>
<gene>
    <name evidence="1" type="ORF">T4E_11077</name>
</gene>
<dbReference type="AlphaFoldDB" id="A0A0V0WAL3"/>
<name>A0A0V0WAL3_TRIPS</name>
<dbReference type="EMBL" id="JYDU01001104">
    <property type="protein sequence ID" value="KRX72908.1"/>
    <property type="molecule type" value="Genomic_DNA"/>
</dbReference>